<sequence length="455" mass="52614">MIDTFVQYINDHEDWLMGRILKYAQQRDYTKYTSTLKEAWRLSISGLSKSLVELIEVRGDDIELGPKEDYTRDPATQFGIIEARRHRERGISLEMFLGLMKYYHQSYQDLIKESQFTTSEKQYFVNLINRFFDRVEISFCTAWASSEQDQLVDELQDRNRQMTNEKNKYLTIFESLSEPVFIVSPDGNIENMNLAASRMFNINSVSGSGYYTDNEEKLVFAEEFPWLAESYAAFVWGKEQKQQGERTLNVNEQYFHISFSRSLDISGKFSEIIVIIADITKRKKLENDLEKLATTDPLTGAKNRRAFLQLFEQELDRSQRYDHKFSLLMLDIDHFKNINDTHGHDSGDKVLKLLVAEIYGILRATDMFGRWGGEEFIILLPESNIHQASTVAERLRGNLSKIEVSTDDGALIKFTVSIGMTVVENNDVLLDGIIKKADQALYLAKDQGRNRVVIL</sequence>
<dbReference type="AlphaFoldDB" id="M1P3B6"/>
<dbReference type="Pfam" id="PF00990">
    <property type="entry name" value="GGDEF"/>
    <property type="match status" value="1"/>
</dbReference>
<dbReference type="eggNOG" id="COG3706">
    <property type="taxonomic scope" value="Bacteria"/>
</dbReference>
<dbReference type="RefSeq" id="WP_015403644.1">
    <property type="nucleotide sequence ID" value="NC_020304.1"/>
</dbReference>
<dbReference type="InterPro" id="IPR050469">
    <property type="entry name" value="Diguanylate_Cyclase"/>
</dbReference>
<feature type="coiled-coil region" evidence="3">
    <location>
        <begin position="145"/>
        <end position="172"/>
    </location>
</feature>
<organism evidence="5 6">
    <name type="scientific">Desulfocapsa sulfexigens (strain DSM 10523 / SB164P1)</name>
    <dbReference type="NCBI Taxonomy" id="1167006"/>
    <lineage>
        <taxon>Bacteria</taxon>
        <taxon>Pseudomonadati</taxon>
        <taxon>Thermodesulfobacteriota</taxon>
        <taxon>Desulfobulbia</taxon>
        <taxon>Desulfobulbales</taxon>
        <taxon>Desulfocapsaceae</taxon>
        <taxon>Desulfocapsa</taxon>
    </lineage>
</organism>
<feature type="domain" description="GGDEF" evidence="4">
    <location>
        <begin position="323"/>
        <end position="455"/>
    </location>
</feature>
<dbReference type="InterPro" id="IPR000160">
    <property type="entry name" value="GGDEF_dom"/>
</dbReference>
<dbReference type="InterPro" id="IPR029787">
    <property type="entry name" value="Nucleotide_cyclase"/>
</dbReference>
<proteinExistence type="predicted"/>
<dbReference type="PATRIC" id="fig|1167006.5.peg.1536"/>
<dbReference type="Proteomes" id="UP000011721">
    <property type="component" value="Chromosome"/>
</dbReference>
<dbReference type="EMBL" id="CP003985">
    <property type="protein sequence ID" value="AGF77953.1"/>
    <property type="molecule type" value="Genomic_DNA"/>
</dbReference>
<dbReference type="Gene3D" id="3.30.450.20">
    <property type="entry name" value="PAS domain"/>
    <property type="match status" value="1"/>
</dbReference>
<evidence type="ECO:0000313" key="5">
    <source>
        <dbReference type="EMBL" id="AGF77953.1"/>
    </source>
</evidence>
<dbReference type="EC" id="2.7.7.65" evidence="1"/>
<dbReference type="GO" id="GO:0052621">
    <property type="term" value="F:diguanylate cyclase activity"/>
    <property type="evidence" value="ECO:0007669"/>
    <property type="project" value="UniProtKB-EC"/>
</dbReference>
<protein>
    <recommendedName>
        <fullName evidence="1">diguanylate cyclase</fullName>
        <ecNumber evidence="1">2.7.7.65</ecNumber>
    </recommendedName>
</protein>
<dbReference type="FunFam" id="3.30.70.270:FF:000001">
    <property type="entry name" value="Diguanylate cyclase domain protein"/>
    <property type="match status" value="1"/>
</dbReference>
<comment type="catalytic activity">
    <reaction evidence="2">
        <text>2 GTP = 3',3'-c-di-GMP + 2 diphosphate</text>
        <dbReference type="Rhea" id="RHEA:24898"/>
        <dbReference type="ChEBI" id="CHEBI:33019"/>
        <dbReference type="ChEBI" id="CHEBI:37565"/>
        <dbReference type="ChEBI" id="CHEBI:58805"/>
        <dbReference type="EC" id="2.7.7.65"/>
    </reaction>
</comment>
<dbReference type="PANTHER" id="PTHR45138">
    <property type="entry name" value="REGULATORY COMPONENTS OF SENSORY TRANSDUCTION SYSTEM"/>
    <property type="match status" value="1"/>
</dbReference>
<evidence type="ECO:0000256" key="2">
    <source>
        <dbReference type="ARBA" id="ARBA00034247"/>
    </source>
</evidence>
<keyword evidence="6" id="KW-1185">Reference proteome</keyword>
<evidence type="ECO:0000313" key="6">
    <source>
        <dbReference type="Proteomes" id="UP000011721"/>
    </source>
</evidence>
<dbReference type="KEGG" id="dsf:UWK_01393"/>
<dbReference type="PANTHER" id="PTHR45138:SF9">
    <property type="entry name" value="DIGUANYLATE CYCLASE DGCM-RELATED"/>
    <property type="match status" value="1"/>
</dbReference>
<dbReference type="NCBIfam" id="TIGR00254">
    <property type="entry name" value="GGDEF"/>
    <property type="match status" value="1"/>
</dbReference>
<evidence type="ECO:0000256" key="3">
    <source>
        <dbReference type="SAM" id="Coils"/>
    </source>
</evidence>
<dbReference type="HOGENOM" id="CLU_602319_0_0_7"/>
<gene>
    <name evidence="5" type="ordered locus">UWK_01393</name>
</gene>
<dbReference type="Gene3D" id="3.30.70.270">
    <property type="match status" value="1"/>
</dbReference>
<reference evidence="6" key="1">
    <citation type="journal article" date="2013" name="Stand. Genomic Sci.">
        <title>Complete genome sequence of Desulfocapsa sulfexigens, a marine deltaproteobacterium specialized in disproportionating inorganic sulfur compounds.</title>
        <authorList>
            <person name="Finster K.W."/>
            <person name="Kjeldsen K.U."/>
            <person name="Kube M."/>
            <person name="Reinhardt R."/>
            <person name="Mussmann M."/>
            <person name="Amann R."/>
            <person name="Schreiber L."/>
        </authorList>
    </citation>
    <scope>NUCLEOTIDE SEQUENCE [LARGE SCALE GENOMIC DNA]</scope>
    <source>
        <strain evidence="6">DSM 10523 / SB164P1</strain>
    </source>
</reference>
<dbReference type="PROSITE" id="PS50887">
    <property type="entry name" value="GGDEF"/>
    <property type="match status" value="1"/>
</dbReference>
<dbReference type="InterPro" id="IPR035965">
    <property type="entry name" value="PAS-like_dom_sf"/>
</dbReference>
<accession>M1P3B6</accession>
<dbReference type="STRING" id="1167006.UWK_01393"/>
<dbReference type="CDD" id="cd01949">
    <property type="entry name" value="GGDEF"/>
    <property type="match status" value="1"/>
</dbReference>
<keyword evidence="3" id="KW-0175">Coiled coil</keyword>
<dbReference type="InterPro" id="IPR043128">
    <property type="entry name" value="Rev_trsase/Diguanyl_cyclase"/>
</dbReference>
<dbReference type="SMART" id="SM00267">
    <property type="entry name" value="GGDEF"/>
    <property type="match status" value="1"/>
</dbReference>
<dbReference type="InterPro" id="IPR013656">
    <property type="entry name" value="PAS_4"/>
</dbReference>
<name>M1P3B6_DESSD</name>
<dbReference type="SUPFAM" id="SSF55785">
    <property type="entry name" value="PYP-like sensor domain (PAS domain)"/>
    <property type="match status" value="1"/>
</dbReference>
<dbReference type="SUPFAM" id="SSF55073">
    <property type="entry name" value="Nucleotide cyclase"/>
    <property type="match status" value="1"/>
</dbReference>
<evidence type="ECO:0000256" key="1">
    <source>
        <dbReference type="ARBA" id="ARBA00012528"/>
    </source>
</evidence>
<dbReference type="Pfam" id="PF08448">
    <property type="entry name" value="PAS_4"/>
    <property type="match status" value="1"/>
</dbReference>
<evidence type="ECO:0000259" key="4">
    <source>
        <dbReference type="PROSITE" id="PS50887"/>
    </source>
</evidence>